<dbReference type="InterPro" id="IPR034660">
    <property type="entry name" value="DinB/YfiT-like"/>
</dbReference>
<name>A0ABS0I3Y0_9BACT</name>
<sequence>MAPDYLTSVRKQFEYYKLLGEKTFAQLPDEALFWQYNAESNSIAVIVQHLWGNMLSRWTDFLTSDGEKPWRNRDAEFETGIQTRADLLAQWEAGWACLFAALDSVTEAHQDTTVYIRNQGHTITEAVNRQLAHYPYHVGQIVFIGKMALDGQWQSLSIPRGHSQAYNAGKFAQPQHKAHFTDEYLQGNKPSAA</sequence>
<dbReference type="RefSeq" id="WP_196292745.1">
    <property type="nucleotide sequence ID" value="NZ_JADQDM010000003.1"/>
</dbReference>
<gene>
    <name evidence="1" type="ORF">I2H31_09285</name>
</gene>
<accession>A0ABS0I3Y0</accession>
<evidence type="ECO:0000313" key="1">
    <source>
        <dbReference type="EMBL" id="MBF9221297.1"/>
    </source>
</evidence>
<organism evidence="1 2">
    <name type="scientific">Hymenobacter ruricola</name>
    <dbReference type="NCBI Taxonomy" id="2791023"/>
    <lineage>
        <taxon>Bacteria</taxon>
        <taxon>Pseudomonadati</taxon>
        <taxon>Bacteroidota</taxon>
        <taxon>Cytophagia</taxon>
        <taxon>Cytophagales</taxon>
        <taxon>Hymenobacteraceae</taxon>
        <taxon>Hymenobacter</taxon>
    </lineage>
</organism>
<comment type="caution">
    <text evidence="1">The sequence shown here is derived from an EMBL/GenBank/DDBJ whole genome shotgun (WGS) entry which is preliminary data.</text>
</comment>
<protein>
    <submittedName>
        <fullName evidence="1">DUF1572 domain-containing protein</fullName>
    </submittedName>
</protein>
<dbReference type="Gene3D" id="1.20.120.450">
    <property type="entry name" value="dinb family like domain"/>
    <property type="match status" value="1"/>
</dbReference>
<reference evidence="1 2" key="1">
    <citation type="submission" date="2020-11" db="EMBL/GenBank/DDBJ databases">
        <authorList>
            <person name="Kim M.K."/>
        </authorList>
    </citation>
    <scope>NUCLEOTIDE SEQUENCE [LARGE SCALE GENOMIC DNA]</scope>
    <source>
        <strain evidence="1 2">BT662</strain>
    </source>
</reference>
<dbReference type="EMBL" id="JADQDM010000003">
    <property type="protein sequence ID" value="MBF9221297.1"/>
    <property type="molecule type" value="Genomic_DNA"/>
</dbReference>
<proteinExistence type="predicted"/>
<dbReference type="Pfam" id="PF07609">
    <property type="entry name" value="DUF1572"/>
    <property type="match status" value="1"/>
</dbReference>
<keyword evidence="2" id="KW-1185">Reference proteome</keyword>
<evidence type="ECO:0000313" key="2">
    <source>
        <dbReference type="Proteomes" id="UP000618931"/>
    </source>
</evidence>
<dbReference type="Proteomes" id="UP000618931">
    <property type="component" value="Unassembled WGS sequence"/>
</dbReference>
<dbReference type="SUPFAM" id="SSF109854">
    <property type="entry name" value="DinB/YfiT-like putative metalloenzymes"/>
    <property type="match status" value="1"/>
</dbReference>
<dbReference type="InterPro" id="IPR011466">
    <property type="entry name" value="DUF1572"/>
</dbReference>